<sequence length="414" mass="46948">MNGNAATPIPDLNESVCCTWQQKFKRCFHWGPLAALGTIFFIAYVSLRNLMWVLPPGESLLGGFHLLAIIVFLYLILHSYFCALLFGPGYVPLGWRPSDPKAENKLQFCRPCNGYKPPRSHHCTTCKRCVLKMDHHCPWINTCCGHLNHGHFIIFLIVVPFGCTVCNVVLGLAAYEGWCLLPYLYQQQSNFMLTIWGLLASIFALGLSVGVTFAVGFLCVVQLKAISKNETGIESWIVTKADHWRAAEGSEQFCFPYDLGRWRNIAQVLSWSGQPIGDGFHWPLREGCGEYDLTLEQIHQKRIKQLARRNYLVTRPYNGRCCPCYEFGFRAGLNTPCCDEPRLKIRPGDLIHVTRWTRTWLYGEISVHDKGVANGSHATNTPSRPRGWFPRKCAVEADHQFGSDKGFSSRLKQE</sequence>
<feature type="domain" description="Palmitoyltransferase DHHC" evidence="8">
    <location>
        <begin position="103"/>
        <end position="236"/>
    </location>
</feature>
<comment type="caution">
    <text evidence="9">The sequence shown here is derived from an EMBL/GenBank/DDBJ whole genome shotgun (WGS) entry which is preliminary data.</text>
</comment>
<keyword evidence="6 7" id="KW-0012">Acyltransferase</keyword>
<dbReference type="InterPro" id="IPR001594">
    <property type="entry name" value="Palmitoyltrfase_DHHC"/>
</dbReference>
<accession>A0AAV2TES5</accession>
<evidence type="ECO:0000313" key="10">
    <source>
        <dbReference type="Proteomes" id="UP001497525"/>
    </source>
</evidence>
<evidence type="ECO:0000313" key="9">
    <source>
        <dbReference type="EMBL" id="CAL5135942.1"/>
    </source>
</evidence>
<evidence type="ECO:0000256" key="4">
    <source>
        <dbReference type="ARBA" id="ARBA00022989"/>
    </source>
</evidence>
<dbReference type="InterPro" id="IPR039859">
    <property type="entry name" value="PFA4/ZDH16/20/ERF2-like"/>
</dbReference>
<dbReference type="PROSITE" id="PS50216">
    <property type="entry name" value="DHHC"/>
    <property type="match status" value="1"/>
</dbReference>
<comment type="catalytic activity">
    <reaction evidence="7">
        <text>L-cysteinyl-[protein] + hexadecanoyl-CoA = S-hexadecanoyl-L-cysteinyl-[protein] + CoA</text>
        <dbReference type="Rhea" id="RHEA:36683"/>
        <dbReference type="Rhea" id="RHEA-COMP:10131"/>
        <dbReference type="Rhea" id="RHEA-COMP:11032"/>
        <dbReference type="ChEBI" id="CHEBI:29950"/>
        <dbReference type="ChEBI" id="CHEBI:57287"/>
        <dbReference type="ChEBI" id="CHEBI:57379"/>
        <dbReference type="ChEBI" id="CHEBI:74151"/>
        <dbReference type="EC" id="2.3.1.225"/>
    </reaction>
</comment>
<comment type="similarity">
    <text evidence="7">Belongs to the DHHC palmitoyltransferase family.</text>
</comment>
<comment type="subcellular location">
    <subcellularLocation>
        <location evidence="1">Membrane</location>
        <topology evidence="1">Multi-pass membrane protein</topology>
    </subcellularLocation>
</comment>
<keyword evidence="3 7" id="KW-0812">Transmembrane</keyword>
<evidence type="ECO:0000256" key="5">
    <source>
        <dbReference type="ARBA" id="ARBA00023136"/>
    </source>
</evidence>
<dbReference type="EC" id="2.3.1.225" evidence="7"/>
<feature type="transmembrane region" description="Helical" evidence="7">
    <location>
        <begin position="152"/>
        <end position="175"/>
    </location>
</feature>
<gene>
    <name evidence="9" type="ORF">CDAUBV1_LOCUS10049</name>
</gene>
<keyword evidence="2 7" id="KW-0808">Transferase</keyword>
<proteinExistence type="inferred from homology"/>
<reference evidence="9" key="1">
    <citation type="submission" date="2024-06" db="EMBL/GenBank/DDBJ databases">
        <authorList>
            <person name="Liu X."/>
            <person name="Lenzi L."/>
            <person name="Haldenby T S."/>
            <person name="Uol C."/>
        </authorList>
    </citation>
    <scope>NUCLEOTIDE SEQUENCE</scope>
</reference>
<evidence type="ECO:0000259" key="8">
    <source>
        <dbReference type="Pfam" id="PF01529"/>
    </source>
</evidence>
<evidence type="ECO:0000256" key="3">
    <source>
        <dbReference type="ARBA" id="ARBA00022692"/>
    </source>
</evidence>
<evidence type="ECO:0000256" key="6">
    <source>
        <dbReference type="ARBA" id="ARBA00023315"/>
    </source>
</evidence>
<evidence type="ECO:0000256" key="2">
    <source>
        <dbReference type="ARBA" id="ARBA00022679"/>
    </source>
</evidence>
<protein>
    <recommendedName>
        <fullName evidence="7">Palmitoyltransferase</fullName>
        <ecNumber evidence="7">2.3.1.225</ecNumber>
    </recommendedName>
</protein>
<feature type="transmembrane region" description="Helical" evidence="7">
    <location>
        <begin position="195"/>
        <end position="221"/>
    </location>
</feature>
<dbReference type="EMBL" id="CAXLJL010000279">
    <property type="protein sequence ID" value="CAL5135942.1"/>
    <property type="molecule type" value="Genomic_DNA"/>
</dbReference>
<dbReference type="Pfam" id="PF01529">
    <property type="entry name" value="DHHC"/>
    <property type="match status" value="1"/>
</dbReference>
<dbReference type="GO" id="GO:0019706">
    <property type="term" value="F:protein-cysteine S-palmitoyltransferase activity"/>
    <property type="evidence" value="ECO:0007669"/>
    <property type="project" value="UniProtKB-EC"/>
</dbReference>
<comment type="domain">
    <text evidence="7">The DHHC domain is required for palmitoyltransferase activity.</text>
</comment>
<dbReference type="PANTHER" id="PTHR12246">
    <property type="entry name" value="PALMITOYLTRANSFERASE ZDHHC16"/>
    <property type="match status" value="1"/>
</dbReference>
<feature type="transmembrane region" description="Helical" evidence="7">
    <location>
        <begin position="30"/>
        <end position="47"/>
    </location>
</feature>
<keyword evidence="5 7" id="KW-0472">Membrane</keyword>
<dbReference type="Proteomes" id="UP001497525">
    <property type="component" value="Unassembled WGS sequence"/>
</dbReference>
<dbReference type="GO" id="GO:0016020">
    <property type="term" value="C:membrane"/>
    <property type="evidence" value="ECO:0007669"/>
    <property type="project" value="UniProtKB-SubCell"/>
</dbReference>
<organism evidence="9 10">
    <name type="scientific">Calicophoron daubneyi</name>
    <name type="common">Rumen fluke</name>
    <name type="synonym">Paramphistomum daubneyi</name>
    <dbReference type="NCBI Taxonomy" id="300641"/>
    <lineage>
        <taxon>Eukaryota</taxon>
        <taxon>Metazoa</taxon>
        <taxon>Spiralia</taxon>
        <taxon>Lophotrochozoa</taxon>
        <taxon>Platyhelminthes</taxon>
        <taxon>Trematoda</taxon>
        <taxon>Digenea</taxon>
        <taxon>Plagiorchiida</taxon>
        <taxon>Pronocephalata</taxon>
        <taxon>Paramphistomoidea</taxon>
        <taxon>Paramphistomidae</taxon>
        <taxon>Calicophoron</taxon>
    </lineage>
</organism>
<dbReference type="AlphaFoldDB" id="A0AAV2TES5"/>
<evidence type="ECO:0000256" key="7">
    <source>
        <dbReference type="RuleBase" id="RU079119"/>
    </source>
</evidence>
<feature type="transmembrane region" description="Helical" evidence="7">
    <location>
        <begin position="67"/>
        <end position="91"/>
    </location>
</feature>
<name>A0AAV2TES5_CALDB</name>
<keyword evidence="4 7" id="KW-1133">Transmembrane helix</keyword>
<evidence type="ECO:0000256" key="1">
    <source>
        <dbReference type="ARBA" id="ARBA00004141"/>
    </source>
</evidence>